<proteinExistence type="predicted"/>
<reference evidence="1 2" key="1">
    <citation type="submission" date="2019-07" db="EMBL/GenBank/DDBJ databases">
        <title>Genomic Encyclopedia of Archaeal and Bacterial Type Strains, Phase II (KMG-II): from individual species to whole genera.</title>
        <authorList>
            <person name="Goeker M."/>
        </authorList>
    </citation>
    <scope>NUCLEOTIDE SEQUENCE [LARGE SCALE GENOMIC DNA]</scope>
    <source>
        <strain evidence="1 2">DSM 17527</strain>
    </source>
</reference>
<sequence length="75" mass="8922">MKALECTLKEILELTTKIEYEYPELYPFLDENPQVIPKHRTIEQDDFNEYLNGLKDLLDRYVMSKGKLSGLERQN</sequence>
<dbReference type="AlphaFoldDB" id="A0A5S5C2B5"/>
<dbReference type="Proteomes" id="UP000324376">
    <property type="component" value="Unassembled WGS sequence"/>
</dbReference>
<evidence type="ECO:0000313" key="1">
    <source>
        <dbReference type="EMBL" id="TYP73561.1"/>
    </source>
</evidence>
<gene>
    <name evidence="1" type="ORF">BD809_105148</name>
</gene>
<protein>
    <submittedName>
        <fullName evidence="1">Uncharacterized protein</fullName>
    </submittedName>
</protein>
<name>A0A5S5C2B5_9FLAO</name>
<evidence type="ECO:0000313" key="2">
    <source>
        <dbReference type="Proteomes" id="UP000324376"/>
    </source>
</evidence>
<dbReference type="EMBL" id="VNHU01000005">
    <property type="protein sequence ID" value="TYP73561.1"/>
    <property type="molecule type" value="Genomic_DNA"/>
</dbReference>
<comment type="caution">
    <text evidence="1">The sequence shown here is derived from an EMBL/GenBank/DDBJ whole genome shotgun (WGS) entry which is preliminary data.</text>
</comment>
<organism evidence="1 2">
    <name type="scientific">Aquimarina intermedia</name>
    <dbReference type="NCBI Taxonomy" id="350814"/>
    <lineage>
        <taxon>Bacteria</taxon>
        <taxon>Pseudomonadati</taxon>
        <taxon>Bacteroidota</taxon>
        <taxon>Flavobacteriia</taxon>
        <taxon>Flavobacteriales</taxon>
        <taxon>Flavobacteriaceae</taxon>
        <taxon>Aquimarina</taxon>
    </lineage>
</organism>
<keyword evidence="2" id="KW-1185">Reference proteome</keyword>
<accession>A0A5S5C2B5</accession>
<dbReference type="RefSeq" id="WP_148782664.1">
    <property type="nucleotide sequence ID" value="NZ_VNHU01000005.1"/>
</dbReference>
<dbReference type="OrthoDB" id="680581at2"/>